<evidence type="ECO:0000256" key="1">
    <source>
        <dbReference type="SAM" id="MobiDB-lite"/>
    </source>
</evidence>
<gene>
    <name evidence="2" type="ORF">CCAX7_46250</name>
</gene>
<sequence>METDSYTDTDQDWEETVINAFKFAREHIMALPPRFRPRALAMLDASFQDEIQTSANNGWQRRRYRPTTRRYLKQS</sequence>
<keyword evidence="3" id="KW-1185">Reference proteome</keyword>
<dbReference type="RefSeq" id="WP_125206323.1">
    <property type="nucleotide sequence ID" value="NZ_AP025739.1"/>
</dbReference>
<proteinExistence type="predicted"/>
<accession>A0A402D503</accession>
<name>A0A402D503_9BACT</name>
<dbReference type="Proteomes" id="UP000287394">
    <property type="component" value="Chromosome"/>
</dbReference>
<protein>
    <submittedName>
        <fullName evidence="2">Uncharacterized protein</fullName>
    </submittedName>
</protein>
<feature type="region of interest" description="Disordered" evidence="1">
    <location>
        <begin position="55"/>
        <end position="75"/>
    </location>
</feature>
<organism evidence="2 3">
    <name type="scientific">Capsulimonas corticalis</name>
    <dbReference type="NCBI Taxonomy" id="2219043"/>
    <lineage>
        <taxon>Bacteria</taxon>
        <taxon>Bacillati</taxon>
        <taxon>Armatimonadota</taxon>
        <taxon>Armatimonadia</taxon>
        <taxon>Capsulimonadales</taxon>
        <taxon>Capsulimonadaceae</taxon>
        <taxon>Capsulimonas</taxon>
    </lineage>
</organism>
<dbReference type="AlphaFoldDB" id="A0A402D503"/>
<evidence type="ECO:0000313" key="3">
    <source>
        <dbReference type="Proteomes" id="UP000287394"/>
    </source>
</evidence>
<dbReference type="EMBL" id="AP025739">
    <property type="protein sequence ID" value="BDI32574.1"/>
    <property type="molecule type" value="Genomic_DNA"/>
</dbReference>
<dbReference type="KEGG" id="ccot:CCAX7_46250"/>
<reference evidence="2 3" key="1">
    <citation type="journal article" date="2019" name="Int. J. Syst. Evol. Microbiol.">
        <title>Capsulimonas corticalis gen. nov., sp. nov., an aerobic capsulated bacterium, of a novel bacterial order, Capsulimonadales ord. nov., of the class Armatimonadia of the phylum Armatimonadetes.</title>
        <authorList>
            <person name="Li J."/>
            <person name="Kudo C."/>
            <person name="Tonouchi A."/>
        </authorList>
    </citation>
    <scope>NUCLEOTIDE SEQUENCE [LARGE SCALE GENOMIC DNA]</scope>
    <source>
        <strain evidence="2 3">AX-7</strain>
    </source>
</reference>
<evidence type="ECO:0000313" key="2">
    <source>
        <dbReference type="EMBL" id="BDI32574.1"/>
    </source>
</evidence>
<feature type="compositionally biased region" description="Basic residues" evidence="1">
    <location>
        <begin position="60"/>
        <end position="75"/>
    </location>
</feature>